<evidence type="ECO:0000256" key="5">
    <source>
        <dbReference type="ARBA" id="ARBA00023125"/>
    </source>
</evidence>
<dbReference type="GO" id="GO:0048658">
    <property type="term" value="P:anther wall tapetum development"/>
    <property type="evidence" value="ECO:0007669"/>
    <property type="project" value="UniProtKB-ARBA"/>
</dbReference>
<feature type="region of interest" description="Disordered" evidence="8">
    <location>
        <begin position="228"/>
        <end position="274"/>
    </location>
</feature>
<evidence type="ECO:0000256" key="3">
    <source>
        <dbReference type="ARBA" id="ARBA00022737"/>
    </source>
</evidence>
<dbReference type="FunFam" id="1.10.10.60:FF:000204">
    <property type="entry name" value="transcription factor MYB80"/>
    <property type="match status" value="1"/>
</dbReference>
<reference evidence="14" key="4">
    <citation type="submission" date="2025-04" db="UniProtKB">
        <authorList>
            <consortium name="RefSeq"/>
        </authorList>
    </citation>
    <scope>IDENTIFICATION</scope>
    <source>
        <tissue evidence="14">Leaf</tissue>
    </source>
</reference>
<dbReference type="InterPro" id="IPR009057">
    <property type="entry name" value="Homeodomain-like_sf"/>
</dbReference>
<dbReference type="InterPro" id="IPR017930">
    <property type="entry name" value="Myb_dom"/>
</dbReference>
<evidence type="ECO:0000313" key="12">
    <source>
        <dbReference type="Proteomes" id="UP000197138"/>
    </source>
</evidence>
<dbReference type="Pfam" id="PF00249">
    <property type="entry name" value="Myb_DNA-binding"/>
    <property type="match status" value="2"/>
</dbReference>
<protein>
    <submittedName>
        <fullName evidence="14">Transcription factor MYB35-like</fullName>
    </submittedName>
</protein>
<keyword evidence="3" id="KW-0677">Repeat</keyword>
<name>A0A218VX41_PUNGR</name>
<evidence type="ECO:0000259" key="9">
    <source>
        <dbReference type="PROSITE" id="PS50090"/>
    </source>
</evidence>
<dbReference type="PANTHER" id="PTHR47994:SF5">
    <property type="entry name" value="F14D16.11-RELATED"/>
    <property type="match status" value="1"/>
</dbReference>
<keyword evidence="13" id="KW-1185">Reference proteome</keyword>
<dbReference type="CDD" id="cd00167">
    <property type="entry name" value="SANT"/>
    <property type="match status" value="2"/>
</dbReference>
<evidence type="ECO:0000256" key="4">
    <source>
        <dbReference type="ARBA" id="ARBA00023015"/>
    </source>
</evidence>
<evidence type="ECO:0000313" key="14">
    <source>
        <dbReference type="RefSeq" id="XP_031396742.1"/>
    </source>
</evidence>
<reference evidence="12" key="1">
    <citation type="journal article" date="2017" name="Plant J.">
        <title>The pomegranate (Punica granatum L.) genome and the genomics of punicalagin biosynthesis.</title>
        <authorList>
            <person name="Qin G."/>
            <person name="Xu C."/>
            <person name="Ming R."/>
            <person name="Tang H."/>
            <person name="Guyot R."/>
            <person name="Kramer E.M."/>
            <person name="Hu Y."/>
            <person name="Yi X."/>
            <person name="Qi Y."/>
            <person name="Xu X."/>
            <person name="Gao Z."/>
            <person name="Pan H."/>
            <person name="Jian J."/>
            <person name="Tian Y."/>
            <person name="Yue Z."/>
            <person name="Xu Y."/>
        </authorList>
    </citation>
    <scope>NUCLEOTIDE SEQUENCE [LARGE SCALE GENOMIC DNA]</scope>
    <source>
        <strain evidence="12">cv. Dabenzi</strain>
    </source>
</reference>
<dbReference type="PANTHER" id="PTHR47994">
    <property type="entry name" value="F14D16.11-RELATED"/>
    <property type="match status" value="1"/>
</dbReference>
<reference evidence="11" key="2">
    <citation type="submission" date="2017-06" db="EMBL/GenBank/DDBJ databases">
        <title>The pomegranate genome and the genomics of punicalagin biosynthesis.</title>
        <authorList>
            <person name="Xu C."/>
        </authorList>
    </citation>
    <scope>NUCLEOTIDE SEQUENCE [LARGE SCALE GENOMIC DNA]</scope>
    <source>
        <tissue evidence="11">Fresh leaf</tissue>
    </source>
</reference>
<keyword evidence="6" id="KW-0804">Transcription</keyword>
<dbReference type="OrthoDB" id="2143914at2759"/>
<keyword evidence="5" id="KW-0238">DNA-binding</keyword>
<feature type="compositionally biased region" description="Low complexity" evidence="8">
    <location>
        <begin position="230"/>
        <end position="258"/>
    </location>
</feature>
<feature type="domain" description="HTH myb-type" evidence="10">
    <location>
        <begin position="9"/>
        <end position="65"/>
    </location>
</feature>
<dbReference type="GO" id="GO:0009555">
    <property type="term" value="P:pollen development"/>
    <property type="evidence" value="ECO:0007669"/>
    <property type="project" value="UniProtKB-ARBA"/>
</dbReference>
<evidence type="ECO:0000256" key="8">
    <source>
        <dbReference type="SAM" id="MobiDB-lite"/>
    </source>
</evidence>
<feature type="domain" description="Myb-like" evidence="9">
    <location>
        <begin position="9"/>
        <end position="61"/>
    </location>
</feature>
<accession>A0A218VX41</accession>
<gene>
    <name evidence="14" type="primary">LOC116207787</name>
    <name evidence="11" type="ORF">CDL15_Pgr020528</name>
</gene>
<dbReference type="Proteomes" id="UP000197138">
    <property type="component" value="Unassembled WGS sequence"/>
</dbReference>
<dbReference type="PROSITE" id="PS51294">
    <property type="entry name" value="HTH_MYB"/>
    <property type="match status" value="2"/>
</dbReference>
<evidence type="ECO:0000313" key="11">
    <source>
        <dbReference type="EMBL" id="OWM64561.1"/>
    </source>
</evidence>
<dbReference type="GO" id="GO:0003677">
    <property type="term" value="F:DNA binding"/>
    <property type="evidence" value="ECO:0007669"/>
    <property type="project" value="UniProtKB-KW"/>
</dbReference>
<feature type="domain" description="Myb-like" evidence="9">
    <location>
        <begin position="62"/>
        <end position="112"/>
    </location>
</feature>
<dbReference type="GeneID" id="116207787"/>
<comment type="subcellular location">
    <subcellularLocation>
        <location evidence="1">Nucleus</location>
    </subcellularLocation>
</comment>
<dbReference type="SUPFAM" id="SSF46689">
    <property type="entry name" value="Homeodomain-like"/>
    <property type="match status" value="1"/>
</dbReference>
<dbReference type="InterPro" id="IPR001005">
    <property type="entry name" value="SANT/Myb"/>
</dbReference>
<feature type="region of interest" description="Disordered" evidence="8">
    <location>
        <begin position="173"/>
        <end position="193"/>
    </location>
</feature>
<dbReference type="FunFam" id="1.10.10.60:FF:000015">
    <property type="entry name" value="Transcription factor RAX3"/>
    <property type="match status" value="1"/>
</dbReference>
<dbReference type="Proteomes" id="UP000515151">
    <property type="component" value="Chromosome 5"/>
</dbReference>
<dbReference type="AlphaFoldDB" id="A0A218VX41"/>
<dbReference type="RefSeq" id="XP_031396742.1">
    <property type="nucleotide sequence ID" value="XM_031540882.1"/>
</dbReference>
<proteinExistence type="predicted"/>
<organism evidence="11 12">
    <name type="scientific">Punica granatum</name>
    <name type="common">Pomegranate</name>
    <dbReference type="NCBI Taxonomy" id="22663"/>
    <lineage>
        <taxon>Eukaryota</taxon>
        <taxon>Viridiplantae</taxon>
        <taxon>Streptophyta</taxon>
        <taxon>Embryophyta</taxon>
        <taxon>Tracheophyta</taxon>
        <taxon>Spermatophyta</taxon>
        <taxon>Magnoliopsida</taxon>
        <taxon>eudicotyledons</taxon>
        <taxon>Gunneridae</taxon>
        <taxon>Pentapetalae</taxon>
        <taxon>rosids</taxon>
        <taxon>malvids</taxon>
        <taxon>Myrtales</taxon>
        <taxon>Lythraceae</taxon>
        <taxon>Punica</taxon>
    </lineage>
</organism>
<dbReference type="PROSITE" id="PS50090">
    <property type="entry name" value="MYB_LIKE"/>
    <property type="match status" value="2"/>
</dbReference>
<reference evidence="13" key="3">
    <citation type="journal article" date="2020" name="Plant Biotechnol. J.">
        <title>The pomegranate (Punica granatum L.) draft genome dissects genetic divergence between soft- and hard-seeded cultivars.</title>
        <authorList>
            <person name="Luo X."/>
            <person name="Li H."/>
            <person name="Wu Z."/>
            <person name="Yao W."/>
            <person name="Zhao P."/>
            <person name="Cao D."/>
            <person name="Yu H."/>
            <person name="Li K."/>
            <person name="Poudel K."/>
            <person name="Zhao D."/>
            <person name="Zhang F."/>
            <person name="Xia X."/>
            <person name="Chen L."/>
            <person name="Wang Q."/>
            <person name="Jing D."/>
            <person name="Cao S."/>
        </authorList>
    </citation>
    <scope>NUCLEOTIDE SEQUENCE [LARGE SCALE GENOMIC DNA]</scope>
</reference>
<dbReference type="EMBL" id="MTKT01005809">
    <property type="protein sequence ID" value="OWM64561.1"/>
    <property type="molecule type" value="Genomic_DNA"/>
</dbReference>
<keyword evidence="2" id="KW-0217">Developmental protein</keyword>
<evidence type="ECO:0000259" key="10">
    <source>
        <dbReference type="PROSITE" id="PS51294"/>
    </source>
</evidence>
<sequence length="383" mass="42332">MGRPPCCDKLNVKRGLWTAEEDAKILAYVSAHGTGNWTLVPKKAGLNRCGKSCRLRWTNYLRPDLKHESFTPEEEQLIIDFHKAIGSRWSMIARQLPGRTDNDVKNYWNTKLRKKLAKMGIDPVTHKPIPQVMSEYGNINRLPDSTSLVRSTARSAPRSPSSILPRLPMINHMTRNHNSSQKPNSLAGQPDQNLWPGISAAAWDQLLRQFQENNIDQETMRQPQHFMNEVTSSSSSSSSSTVTTQLLNSSSPGSFGSSQAHIPRPPFTRPDLLPSDPLALGVDLQKQCSSFQSGIFTPGAGHEPPSLTEDQACVGISTLGNGPARDITAYNTGVPPYQAAPGDQLNHLYEAASPGNSFIDSILDRDSQIRPDFPELLDGFFDY</sequence>
<keyword evidence="4" id="KW-0805">Transcription regulation</keyword>
<evidence type="ECO:0000256" key="6">
    <source>
        <dbReference type="ARBA" id="ARBA00023163"/>
    </source>
</evidence>
<keyword evidence="7" id="KW-0539">Nucleus</keyword>
<dbReference type="SMART" id="SM00717">
    <property type="entry name" value="SANT"/>
    <property type="match status" value="2"/>
</dbReference>
<feature type="domain" description="HTH myb-type" evidence="10">
    <location>
        <begin position="66"/>
        <end position="116"/>
    </location>
</feature>
<feature type="compositionally biased region" description="Polar residues" evidence="8">
    <location>
        <begin position="176"/>
        <end position="192"/>
    </location>
</feature>
<evidence type="ECO:0000256" key="1">
    <source>
        <dbReference type="ARBA" id="ARBA00004123"/>
    </source>
</evidence>
<evidence type="ECO:0000256" key="7">
    <source>
        <dbReference type="ARBA" id="ARBA00023242"/>
    </source>
</evidence>
<dbReference type="InterPro" id="IPR015495">
    <property type="entry name" value="Myb_TF_plants"/>
</dbReference>
<evidence type="ECO:0000256" key="2">
    <source>
        <dbReference type="ARBA" id="ARBA00022473"/>
    </source>
</evidence>
<dbReference type="Gene3D" id="1.10.10.60">
    <property type="entry name" value="Homeodomain-like"/>
    <property type="match status" value="2"/>
</dbReference>
<dbReference type="GO" id="GO:0005634">
    <property type="term" value="C:nucleus"/>
    <property type="evidence" value="ECO:0007669"/>
    <property type="project" value="UniProtKB-SubCell"/>
</dbReference>
<evidence type="ECO:0000313" key="13">
    <source>
        <dbReference type="Proteomes" id="UP000515151"/>
    </source>
</evidence>